<organism evidence="2 3">
    <name type="scientific">Tilletia horrida</name>
    <dbReference type="NCBI Taxonomy" id="155126"/>
    <lineage>
        <taxon>Eukaryota</taxon>
        <taxon>Fungi</taxon>
        <taxon>Dikarya</taxon>
        <taxon>Basidiomycota</taxon>
        <taxon>Ustilaginomycotina</taxon>
        <taxon>Exobasidiomycetes</taxon>
        <taxon>Tilletiales</taxon>
        <taxon>Tilletiaceae</taxon>
        <taxon>Tilletia</taxon>
    </lineage>
</organism>
<gene>
    <name evidence="2" type="ORF">OC842_004953</name>
</gene>
<name>A0AAN6G8P4_9BASI</name>
<feature type="region of interest" description="Disordered" evidence="1">
    <location>
        <begin position="1"/>
        <end position="51"/>
    </location>
</feature>
<feature type="compositionally biased region" description="Low complexity" evidence="1">
    <location>
        <begin position="249"/>
        <end position="258"/>
    </location>
</feature>
<feature type="compositionally biased region" description="Basic and acidic residues" evidence="1">
    <location>
        <begin position="455"/>
        <end position="464"/>
    </location>
</feature>
<feature type="compositionally biased region" description="Acidic residues" evidence="1">
    <location>
        <begin position="520"/>
        <end position="541"/>
    </location>
</feature>
<evidence type="ECO:0000313" key="2">
    <source>
        <dbReference type="EMBL" id="KAK0527170.1"/>
    </source>
</evidence>
<feature type="region of interest" description="Disordered" evidence="1">
    <location>
        <begin position="378"/>
        <end position="474"/>
    </location>
</feature>
<sequence length="624" mass="67792">MDTRGGFELPREGEVQPPHAQVQVQEAEKQQQQQQQQQQQPPAKALSDRQQTRLSAYLDDALTAISRGFLRRHEPARTHTRSGDQAEGGEWLPTVPLLLVSWAHVLGLIVRIPPLGSSAPLLVSYLLRTTSDLTEQVTGYNLGERDLKRNGDGATPTLEDQLHAILALLDLLDHIWADLLRGQPIQQHQHTLSHFSTTSKSTSDGAQSVGGLSTDPSGRFHHAAPAEPRPLLHAFPPAPNTPHRPHPAHGPSAASALSQTERIRLRNLVLLARDRLFRWMRDVLDAPPPPEIDEAGGKGDGDGNGNGNRTEKGKDGDELGALGHGSRVAVLLDYDKTQRKRRANKRRKIGAAAAGGEEEEGDAALERQEREFAELAGEQGDLDAGLGPLGDEPVDEPEDDGNIGEDGRQPGGSRGQVEKADDEDIPEMVDVIDVEDPAPPTGGAASLRELGTGGESDRACRDPREDDDEGGQMGEEHRHYADLFSRKVSSNVCPAGLRFADLACLTVTAVFISFFQLDPDASDDEEDDDEDAAEGREEDDGDERKHQAAHGRHKRLRSDSGSINSADAHTIDVSKSAPSAAVVVGQWDLEFSRCFRRTLRLLAEADDRARAAEVEREEGQAAEP</sequence>
<protein>
    <submittedName>
        <fullName evidence="2">Uncharacterized protein</fullName>
    </submittedName>
</protein>
<dbReference type="Proteomes" id="UP001176521">
    <property type="component" value="Unassembled WGS sequence"/>
</dbReference>
<comment type="caution">
    <text evidence="2">The sequence shown here is derived from an EMBL/GenBank/DDBJ whole genome shotgun (WGS) entry which is preliminary data.</text>
</comment>
<feature type="region of interest" description="Disordered" evidence="1">
    <location>
        <begin position="519"/>
        <end position="565"/>
    </location>
</feature>
<feature type="compositionally biased region" description="Low complexity" evidence="1">
    <location>
        <begin position="382"/>
        <end position="391"/>
    </location>
</feature>
<feature type="region of interest" description="Disordered" evidence="1">
    <location>
        <begin position="191"/>
        <end position="258"/>
    </location>
</feature>
<evidence type="ECO:0000256" key="1">
    <source>
        <dbReference type="SAM" id="MobiDB-lite"/>
    </source>
</evidence>
<feature type="compositionally biased region" description="Basic residues" evidence="1">
    <location>
        <begin position="339"/>
        <end position="349"/>
    </location>
</feature>
<reference evidence="2" key="1">
    <citation type="journal article" date="2023" name="PhytoFront">
        <title>Draft Genome Resources of Seven Strains of Tilletia horrida, Causal Agent of Kernel Smut of Rice.</title>
        <authorList>
            <person name="Khanal S."/>
            <person name="Antony Babu S."/>
            <person name="Zhou X.G."/>
        </authorList>
    </citation>
    <scope>NUCLEOTIDE SEQUENCE</scope>
    <source>
        <strain evidence="2">TX3</strain>
    </source>
</reference>
<feature type="compositionally biased region" description="Basic residues" evidence="1">
    <location>
        <begin position="547"/>
        <end position="556"/>
    </location>
</feature>
<feature type="compositionally biased region" description="Basic and acidic residues" evidence="1">
    <location>
        <begin position="1"/>
        <end position="14"/>
    </location>
</feature>
<feature type="compositionally biased region" description="Low complexity" evidence="1">
    <location>
        <begin position="20"/>
        <end position="45"/>
    </location>
</feature>
<evidence type="ECO:0000313" key="3">
    <source>
        <dbReference type="Proteomes" id="UP001176521"/>
    </source>
</evidence>
<feature type="region of interest" description="Disordered" evidence="1">
    <location>
        <begin position="284"/>
        <end position="321"/>
    </location>
</feature>
<feature type="compositionally biased region" description="Acidic residues" evidence="1">
    <location>
        <begin position="420"/>
        <end position="436"/>
    </location>
</feature>
<proteinExistence type="predicted"/>
<dbReference type="EMBL" id="JAPDMQ010000321">
    <property type="protein sequence ID" value="KAK0527170.1"/>
    <property type="molecule type" value="Genomic_DNA"/>
</dbReference>
<accession>A0AAN6G8P4</accession>
<feature type="compositionally biased region" description="Polar residues" evidence="1">
    <location>
        <begin position="191"/>
        <end position="216"/>
    </location>
</feature>
<feature type="compositionally biased region" description="Acidic residues" evidence="1">
    <location>
        <begin position="392"/>
        <end position="403"/>
    </location>
</feature>
<keyword evidence="3" id="KW-1185">Reference proteome</keyword>
<feature type="region of interest" description="Disordered" evidence="1">
    <location>
        <begin position="339"/>
        <end position="363"/>
    </location>
</feature>
<dbReference type="AlphaFoldDB" id="A0AAN6G8P4"/>